<dbReference type="GO" id="GO:0071555">
    <property type="term" value="P:cell wall organization"/>
    <property type="evidence" value="ECO:0007669"/>
    <property type="project" value="UniProtKB-UniRule"/>
</dbReference>
<dbReference type="UniPathway" id="UPA00219"/>
<feature type="active site" description="Proton donor/acceptor" evidence="9">
    <location>
        <position position="171"/>
    </location>
</feature>
<keyword evidence="6 9" id="KW-0133">Cell shape</keyword>
<dbReference type="InterPro" id="IPR005490">
    <property type="entry name" value="LD_TPept_cat_dom"/>
</dbReference>
<reference evidence="11 12" key="1">
    <citation type="journal article" date="2012" name="J. Bacteriol.">
        <title>Draft Genome Sequences for Two Metal-Reducing Pelosinus fermentans Strains Isolated from a Cr(VI)-Contaminated Site and for Type Strain R7.</title>
        <authorList>
            <person name="Brown S.D."/>
            <person name="Podar M."/>
            <person name="Klingeman D.M."/>
            <person name="Johnson C.M."/>
            <person name="Yang Z.K."/>
            <person name="Utturkar S.M."/>
            <person name="Land M.L."/>
            <person name="Mosher J.J."/>
            <person name="Hurt R.A.Jr."/>
            <person name="Phelps T.J."/>
            <person name="Palumbo A.V."/>
            <person name="Arkin A.P."/>
            <person name="Hazen T.C."/>
            <person name="Elias D.A."/>
        </authorList>
    </citation>
    <scope>NUCLEOTIDE SEQUENCE [LARGE SCALE GENOMIC DNA]</scope>
    <source>
        <strain evidence="11 12">B4</strain>
    </source>
</reference>
<feature type="domain" description="L,D-TPase catalytic" evidence="10">
    <location>
        <begin position="103"/>
        <end position="211"/>
    </location>
</feature>
<dbReference type="PROSITE" id="PS52029">
    <property type="entry name" value="LD_TPASE"/>
    <property type="match status" value="1"/>
</dbReference>
<dbReference type="InterPro" id="IPR038063">
    <property type="entry name" value="Transpep_catalytic_dom"/>
</dbReference>
<evidence type="ECO:0000256" key="8">
    <source>
        <dbReference type="ARBA" id="ARBA00023316"/>
    </source>
</evidence>
<dbReference type="PANTHER" id="PTHR30582:SF24">
    <property type="entry name" value="L,D-TRANSPEPTIDASE ERFK_SRFK-RELATED"/>
    <property type="match status" value="1"/>
</dbReference>
<dbReference type="Gene3D" id="2.40.440.10">
    <property type="entry name" value="L,D-transpeptidase catalytic domain-like"/>
    <property type="match status" value="1"/>
</dbReference>
<dbReference type="GO" id="GO:0016757">
    <property type="term" value="F:glycosyltransferase activity"/>
    <property type="evidence" value="ECO:0007669"/>
    <property type="project" value="UniProtKB-KW"/>
</dbReference>
<evidence type="ECO:0000259" key="10">
    <source>
        <dbReference type="PROSITE" id="PS52029"/>
    </source>
</evidence>
<gene>
    <name evidence="11" type="ORF">FB4_0386</name>
</gene>
<evidence type="ECO:0000313" key="12">
    <source>
        <dbReference type="Proteomes" id="UP000004324"/>
    </source>
</evidence>
<dbReference type="AlphaFoldDB" id="I9LEU4"/>
<evidence type="ECO:0000256" key="1">
    <source>
        <dbReference type="ARBA" id="ARBA00004752"/>
    </source>
</evidence>
<dbReference type="Gene3D" id="1.10.101.10">
    <property type="entry name" value="PGBD-like superfamily/PGBD"/>
    <property type="match status" value="1"/>
</dbReference>
<evidence type="ECO:0000256" key="4">
    <source>
        <dbReference type="ARBA" id="ARBA00022679"/>
    </source>
</evidence>
<evidence type="ECO:0000256" key="5">
    <source>
        <dbReference type="ARBA" id="ARBA00022801"/>
    </source>
</evidence>
<dbReference type="EMBL" id="AKVJ01000022">
    <property type="protein sequence ID" value="EIW18861.1"/>
    <property type="molecule type" value="Genomic_DNA"/>
</dbReference>
<dbReference type="RefSeq" id="WP_007933272.1">
    <property type="nucleotide sequence ID" value="NZ_AKVJ01000022.1"/>
</dbReference>
<sequence length="211" mass="23732">MNIRKMYLPYSLAEMNLSRGIRQPILGQIQHLLKIKGFYQGIEQNTYTDEIGGAILQFQKSEKLVPTGSLDPITYCRLYGADIVEINPIKDNRYRADLTLARGRILIHKPTRQLTLFNGNNQLRSYPVAIGKPSTPTPEGDYAIATKILNPGGMLGTRWMGLNFDPNYGIHGNRAPWSIGQLVSLGCVRMHNHHAEELFAMVRVGTPVMIR</sequence>
<keyword evidence="12" id="KW-1185">Reference proteome</keyword>
<dbReference type="GO" id="GO:0008360">
    <property type="term" value="P:regulation of cell shape"/>
    <property type="evidence" value="ECO:0007669"/>
    <property type="project" value="UniProtKB-UniRule"/>
</dbReference>
<dbReference type="Proteomes" id="UP000004324">
    <property type="component" value="Unassembled WGS sequence"/>
</dbReference>
<dbReference type="GO" id="GO:0071972">
    <property type="term" value="F:peptidoglycan L,D-transpeptidase activity"/>
    <property type="evidence" value="ECO:0007669"/>
    <property type="project" value="TreeGrafter"/>
</dbReference>
<dbReference type="CDD" id="cd16913">
    <property type="entry name" value="YkuD_like"/>
    <property type="match status" value="1"/>
</dbReference>
<dbReference type="InterPro" id="IPR002477">
    <property type="entry name" value="Peptidoglycan-bd-like"/>
</dbReference>
<accession>I9LEU4</accession>
<evidence type="ECO:0000256" key="6">
    <source>
        <dbReference type="ARBA" id="ARBA00022960"/>
    </source>
</evidence>
<dbReference type="OrthoDB" id="9787225at2"/>
<dbReference type="SUPFAM" id="SSF47090">
    <property type="entry name" value="PGBD-like"/>
    <property type="match status" value="1"/>
</dbReference>
<evidence type="ECO:0000256" key="3">
    <source>
        <dbReference type="ARBA" id="ARBA00022676"/>
    </source>
</evidence>
<keyword evidence="3" id="KW-0328">Glycosyltransferase</keyword>
<dbReference type="Pfam" id="PF03734">
    <property type="entry name" value="YkuD"/>
    <property type="match status" value="1"/>
</dbReference>
<dbReference type="Pfam" id="PF01471">
    <property type="entry name" value="PG_binding_1"/>
    <property type="match status" value="1"/>
</dbReference>
<dbReference type="GO" id="GO:0018104">
    <property type="term" value="P:peptidoglycan-protein cross-linking"/>
    <property type="evidence" value="ECO:0007669"/>
    <property type="project" value="TreeGrafter"/>
</dbReference>
<keyword evidence="4" id="KW-0808">Transferase</keyword>
<comment type="similarity">
    <text evidence="2">Belongs to the YkuD family.</text>
</comment>
<dbReference type="PATRIC" id="fig|1149862.3.peg.1808"/>
<comment type="caution">
    <text evidence="11">The sequence shown here is derived from an EMBL/GenBank/DDBJ whole genome shotgun (WGS) entry which is preliminary data.</text>
</comment>
<dbReference type="InterPro" id="IPR036366">
    <property type="entry name" value="PGBDSf"/>
</dbReference>
<feature type="active site" description="Nucleophile" evidence="9">
    <location>
        <position position="187"/>
    </location>
</feature>
<evidence type="ECO:0000256" key="9">
    <source>
        <dbReference type="PROSITE-ProRule" id="PRU01373"/>
    </source>
</evidence>
<comment type="pathway">
    <text evidence="1 9">Cell wall biogenesis; peptidoglycan biosynthesis.</text>
</comment>
<keyword evidence="5" id="KW-0378">Hydrolase</keyword>
<proteinExistence type="inferred from homology"/>
<dbReference type="InterPro" id="IPR050979">
    <property type="entry name" value="LD-transpeptidase"/>
</dbReference>
<evidence type="ECO:0000256" key="2">
    <source>
        <dbReference type="ARBA" id="ARBA00005992"/>
    </source>
</evidence>
<keyword evidence="8 9" id="KW-0961">Cell wall biogenesis/degradation</keyword>
<evidence type="ECO:0000256" key="7">
    <source>
        <dbReference type="ARBA" id="ARBA00022984"/>
    </source>
</evidence>
<dbReference type="PANTHER" id="PTHR30582">
    <property type="entry name" value="L,D-TRANSPEPTIDASE"/>
    <property type="match status" value="1"/>
</dbReference>
<dbReference type="GO" id="GO:0005576">
    <property type="term" value="C:extracellular region"/>
    <property type="evidence" value="ECO:0007669"/>
    <property type="project" value="TreeGrafter"/>
</dbReference>
<dbReference type="SUPFAM" id="SSF141523">
    <property type="entry name" value="L,D-transpeptidase catalytic domain-like"/>
    <property type="match status" value="1"/>
</dbReference>
<protein>
    <submittedName>
        <fullName evidence="11">ErfK/YbiS/YcfS/YnhG family protein</fullName>
    </submittedName>
</protein>
<name>I9LEU4_9FIRM</name>
<organism evidence="11 12">
    <name type="scientific">Pelosinus fermentans B4</name>
    <dbReference type="NCBI Taxonomy" id="1149862"/>
    <lineage>
        <taxon>Bacteria</taxon>
        <taxon>Bacillati</taxon>
        <taxon>Bacillota</taxon>
        <taxon>Negativicutes</taxon>
        <taxon>Selenomonadales</taxon>
        <taxon>Sporomusaceae</taxon>
        <taxon>Pelosinus</taxon>
    </lineage>
</organism>
<keyword evidence="7 9" id="KW-0573">Peptidoglycan synthesis</keyword>
<dbReference type="InterPro" id="IPR036365">
    <property type="entry name" value="PGBD-like_sf"/>
</dbReference>
<evidence type="ECO:0000313" key="11">
    <source>
        <dbReference type="EMBL" id="EIW18861.1"/>
    </source>
</evidence>